<dbReference type="RefSeq" id="XP_011677983.2">
    <property type="nucleotide sequence ID" value="XM_011679681.2"/>
</dbReference>
<reference evidence="3" key="1">
    <citation type="submission" date="2015-02" db="EMBL/GenBank/DDBJ databases">
        <title>Genome sequencing for Strongylocentrotus purpuratus.</title>
        <authorList>
            <person name="Murali S."/>
            <person name="Liu Y."/>
            <person name="Vee V."/>
            <person name="English A."/>
            <person name="Wang M."/>
            <person name="Skinner E."/>
            <person name="Han Y."/>
            <person name="Muzny D.M."/>
            <person name="Worley K.C."/>
            <person name="Gibbs R.A."/>
        </authorList>
    </citation>
    <scope>NUCLEOTIDE SEQUENCE</scope>
</reference>
<dbReference type="Proteomes" id="UP000007110">
    <property type="component" value="Unassembled WGS sequence"/>
</dbReference>
<dbReference type="OrthoDB" id="10471071at2759"/>
<name>A0A7M7HLB4_STRPU</name>
<keyword evidence="3" id="KW-1185">Reference proteome</keyword>
<dbReference type="InParanoid" id="A0A7M7HLB4"/>
<dbReference type="GeneID" id="105444880"/>
<evidence type="ECO:0000256" key="1">
    <source>
        <dbReference type="SAM" id="SignalP"/>
    </source>
</evidence>
<keyword evidence="1" id="KW-0732">Signal</keyword>
<dbReference type="EnsemblMetazoa" id="XM_011679681">
    <property type="protein sequence ID" value="XP_011677983"/>
    <property type="gene ID" value="LOC105444880"/>
</dbReference>
<evidence type="ECO:0000313" key="2">
    <source>
        <dbReference type="EnsemblMetazoa" id="XP_011677983"/>
    </source>
</evidence>
<evidence type="ECO:0000313" key="3">
    <source>
        <dbReference type="Proteomes" id="UP000007110"/>
    </source>
</evidence>
<sequence>MEKHIIFALVILVLTIVVPSMILAAPTFLEKLMDVNNPDQDDQAFAAAVQNLDKRDVGRIDDDQGFALSQEIRERRSSRMVNRCMTTCWVCIKAFHKDAIQLGECFAGCSGKPTTKMLNNPLEAQSWSTCQRNFLSGH</sequence>
<dbReference type="KEGG" id="spu:105444880"/>
<protein>
    <submittedName>
        <fullName evidence="2">Uncharacterized protein</fullName>
    </submittedName>
</protein>
<proteinExistence type="predicted"/>
<feature type="signal peptide" evidence="1">
    <location>
        <begin position="1"/>
        <end position="24"/>
    </location>
</feature>
<reference evidence="2" key="2">
    <citation type="submission" date="2021-01" db="UniProtKB">
        <authorList>
            <consortium name="EnsemblMetazoa"/>
        </authorList>
    </citation>
    <scope>IDENTIFICATION</scope>
</reference>
<dbReference type="AlphaFoldDB" id="A0A7M7HLB4"/>
<accession>A0A7M7HLB4</accession>
<feature type="chain" id="PRO_5029534447" evidence="1">
    <location>
        <begin position="25"/>
        <end position="138"/>
    </location>
</feature>
<organism evidence="2 3">
    <name type="scientific">Strongylocentrotus purpuratus</name>
    <name type="common">Purple sea urchin</name>
    <dbReference type="NCBI Taxonomy" id="7668"/>
    <lineage>
        <taxon>Eukaryota</taxon>
        <taxon>Metazoa</taxon>
        <taxon>Echinodermata</taxon>
        <taxon>Eleutherozoa</taxon>
        <taxon>Echinozoa</taxon>
        <taxon>Echinoidea</taxon>
        <taxon>Euechinoidea</taxon>
        <taxon>Echinacea</taxon>
        <taxon>Camarodonta</taxon>
        <taxon>Echinidea</taxon>
        <taxon>Strongylocentrotidae</taxon>
        <taxon>Strongylocentrotus</taxon>
    </lineage>
</organism>
<dbReference type="OMA" id="CISTFRK"/>